<dbReference type="Proteomes" id="UP000246464">
    <property type="component" value="Chromosome 3"/>
</dbReference>
<dbReference type="EMBL" id="CP026245">
    <property type="protein sequence ID" value="AWO99343.1"/>
    <property type="molecule type" value="Genomic_DNA"/>
</dbReference>
<accession>A0A2U9B622</accession>
<gene>
    <name evidence="1" type="ORF">SMAX5B_000612</name>
</gene>
<dbReference type="AlphaFoldDB" id="A0A2U9B622"/>
<keyword evidence="2" id="KW-1185">Reference proteome</keyword>
<evidence type="ECO:0000313" key="2">
    <source>
        <dbReference type="Proteomes" id="UP000246464"/>
    </source>
</evidence>
<organism evidence="1 2">
    <name type="scientific">Scophthalmus maximus</name>
    <name type="common">Turbot</name>
    <name type="synonym">Psetta maxima</name>
    <dbReference type="NCBI Taxonomy" id="52904"/>
    <lineage>
        <taxon>Eukaryota</taxon>
        <taxon>Metazoa</taxon>
        <taxon>Chordata</taxon>
        <taxon>Craniata</taxon>
        <taxon>Vertebrata</taxon>
        <taxon>Euteleostomi</taxon>
        <taxon>Actinopterygii</taxon>
        <taxon>Neopterygii</taxon>
        <taxon>Teleostei</taxon>
        <taxon>Neoteleostei</taxon>
        <taxon>Acanthomorphata</taxon>
        <taxon>Carangaria</taxon>
        <taxon>Pleuronectiformes</taxon>
        <taxon>Pleuronectoidei</taxon>
        <taxon>Scophthalmidae</taxon>
        <taxon>Scophthalmus</taxon>
    </lineage>
</organism>
<sequence length="156" mass="17150">MRADRPLGNRSTLCRNMNLKLRRGFRNDIGQRSGLATREAQSQARAKGASPHLVADFKSVFTWSHSIAIHNHLSVVFFPICTEAGDSAADSIVDGSQEKSNKTQQAVNVDCGSRLKLSHVETHNDDRHHPGPHGIRCGAAQRRECSGGMQIFSSFQ</sequence>
<evidence type="ECO:0000313" key="1">
    <source>
        <dbReference type="EMBL" id="AWO99343.1"/>
    </source>
</evidence>
<reference evidence="1 2" key="1">
    <citation type="submission" date="2017-12" db="EMBL/GenBank/DDBJ databases">
        <title>Integrating genomic resources of turbot (Scophthalmus maximus) in depth evaluation of genetic and physical mapping variation across individuals.</title>
        <authorList>
            <person name="Martinez P."/>
        </authorList>
    </citation>
    <scope>NUCLEOTIDE SEQUENCE [LARGE SCALE GENOMIC DNA]</scope>
</reference>
<protein>
    <submittedName>
        <fullName evidence="1">Uncharacterized protein</fullName>
    </submittedName>
</protein>
<name>A0A2U9B622_SCOMX</name>
<proteinExistence type="predicted"/>